<dbReference type="Pfam" id="PF00309">
    <property type="entry name" value="Sigma54_AID"/>
    <property type="match status" value="1"/>
</dbReference>
<dbReference type="GO" id="GO:0000428">
    <property type="term" value="C:DNA-directed RNA polymerase complex"/>
    <property type="evidence" value="ECO:0007669"/>
    <property type="project" value="UniProtKB-KW"/>
</dbReference>
<comment type="similarity">
    <text evidence="1">Belongs to the sigma-54 factor family.</text>
</comment>
<dbReference type="Proteomes" id="UP000199662">
    <property type="component" value="Unassembled WGS sequence"/>
</dbReference>
<keyword evidence="2" id="KW-0240">DNA-directed RNA polymerase</keyword>
<dbReference type="PANTHER" id="PTHR32248">
    <property type="entry name" value="RNA POLYMERASE SIGMA-54 FACTOR"/>
    <property type="match status" value="1"/>
</dbReference>
<dbReference type="AlphaFoldDB" id="A0A1H6U9Z2"/>
<dbReference type="EMBL" id="FNZK01000001">
    <property type="protein sequence ID" value="SEI89198.1"/>
    <property type="molecule type" value="Genomic_DNA"/>
</dbReference>
<evidence type="ECO:0000256" key="5">
    <source>
        <dbReference type="ARBA" id="ARBA00023015"/>
    </source>
</evidence>
<keyword evidence="3" id="KW-0808">Transferase</keyword>
<organism evidence="11 12">
    <name type="scientific">Propionispira arboris</name>
    <dbReference type="NCBI Taxonomy" id="84035"/>
    <lineage>
        <taxon>Bacteria</taxon>
        <taxon>Bacillati</taxon>
        <taxon>Bacillota</taxon>
        <taxon>Negativicutes</taxon>
        <taxon>Selenomonadales</taxon>
        <taxon>Selenomonadaceae</taxon>
        <taxon>Propionispira</taxon>
    </lineage>
</organism>
<feature type="domain" description="RNA polymerase sigma factor 54 core-binding" evidence="10">
    <location>
        <begin position="96"/>
        <end position="282"/>
    </location>
</feature>
<protein>
    <submittedName>
        <fullName evidence="11">RNA polymerase, sigma 54 subunit, RpoN/SigL</fullName>
    </submittedName>
</protein>
<dbReference type="PRINTS" id="PR00045">
    <property type="entry name" value="SIGMA54FCT"/>
</dbReference>
<sequence length="454" mass="51487">MEQSLSLNLGQKLAMTAKLQQAIQILQLSSQDLCTMIENEYLENPALEMDESFSETDVDEKTTDRYSIEDIANLANYLGDERPGKVVRDDTNQSFEVMEVSQNSLVDILIEQVNFTFSKKEEHKIAEYIVGSIDDCGYLRISCAEIAIAMQVSEAAVETILEIIQTFDPAGVGARDLKECLMIQAKQQDIYQGLIASVIDKHLDAVASAQFKMIAEKENCSPNDVQAAVDIIRKLNPKPGSSYGGRQSDYIVPDVVVRKIDDEYIVLVNQYGTPKLNISSTYKNGVNFDHDTKKYIEQRVNSAAWLIKSIEQRRMTLFNVVTEIVRLQKEFFDKGTNYLRPMLMKTIAENVNVHESTVSRAVANKYVETPHGVVPLKKFFTANLGSVMEGEELIASQVKMMLKQMIEEENCKKPFSDQQLSDMLKAKNMNISRRTVMKYREQLGFLSSVKRKRY</sequence>
<evidence type="ECO:0000256" key="1">
    <source>
        <dbReference type="ARBA" id="ARBA00008798"/>
    </source>
</evidence>
<dbReference type="InterPro" id="IPR000394">
    <property type="entry name" value="RNA_pol_sigma_54"/>
</dbReference>
<name>A0A1H6U9Z2_9FIRM</name>
<dbReference type="PANTHER" id="PTHR32248:SF4">
    <property type="entry name" value="RNA POLYMERASE SIGMA-54 FACTOR"/>
    <property type="match status" value="1"/>
</dbReference>
<evidence type="ECO:0000256" key="3">
    <source>
        <dbReference type="ARBA" id="ARBA00022679"/>
    </source>
</evidence>
<dbReference type="PIRSF" id="PIRSF000774">
    <property type="entry name" value="RpoN"/>
    <property type="match status" value="1"/>
</dbReference>
<gene>
    <name evidence="11" type="ORF">SAMN05660742_101371</name>
</gene>
<dbReference type="Pfam" id="PF04963">
    <property type="entry name" value="Sigma54_CBD"/>
    <property type="match status" value="1"/>
</dbReference>
<keyword evidence="12" id="KW-1185">Reference proteome</keyword>
<dbReference type="GO" id="GO:0016779">
    <property type="term" value="F:nucleotidyltransferase activity"/>
    <property type="evidence" value="ECO:0007669"/>
    <property type="project" value="UniProtKB-KW"/>
</dbReference>
<evidence type="ECO:0000256" key="8">
    <source>
        <dbReference type="ARBA" id="ARBA00023163"/>
    </source>
</evidence>
<keyword evidence="8" id="KW-0804">Transcription</keyword>
<accession>A0A1H6U9Z2</accession>
<dbReference type="GO" id="GO:0003677">
    <property type="term" value="F:DNA binding"/>
    <property type="evidence" value="ECO:0007669"/>
    <property type="project" value="UniProtKB-KW"/>
</dbReference>
<keyword evidence="5" id="KW-0805">Transcription regulation</keyword>
<dbReference type="Gene3D" id="1.10.10.60">
    <property type="entry name" value="Homeodomain-like"/>
    <property type="match status" value="1"/>
</dbReference>
<dbReference type="PROSITE" id="PS00717">
    <property type="entry name" value="SIGMA54_1"/>
    <property type="match status" value="1"/>
</dbReference>
<dbReference type="STRING" id="84035.SAMN05660742_101371"/>
<keyword evidence="6" id="KW-0731">Sigma factor</keyword>
<reference evidence="11 12" key="1">
    <citation type="submission" date="2016-10" db="EMBL/GenBank/DDBJ databases">
        <authorList>
            <person name="de Groot N.N."/>
        </authorList>
    </citation>
    <scope>NUCLEOTIDE SEQUENCE [LARGE SCALE GENOMIC DNA]</scope>
    <source>
        <strain evidence="11 12">DSM 2179</strain>
    </source>
</reference>
<dbReference type="RefSeq" id="WP_091828673.1">
    <property type="nucleotide sequence ID" value="NZ_FNZK01000001.1"/>
</dbReference>
<keyword evidence="7" id="KW-0238">DNA-binding</keyword>
<keyword evidence="4" id="KW-0548">Nucleotidyltransferase</keyword>
<dbReference type="InterPro" id="IPR007046">
    <property type="entry name" value="RNA_pol_sigma_54_core-bd"/>
</dbReference>
<dbReference type="InterPro" id="IPR038709">
    <property type="entry name" value="RpoN_core-bd_sf"/>
</dbReference>
<dbReference type="InterPro" id="IPR007634">
    <property type="entry name" value="RNA_pol_sigma_54_DNA-bd"/>
</dbReference>
<evidence type="ECO:0000256" key="6">
    <source>
        <dbReference type="ARBA" id="ARBA00023082"/>
    </source>
</evidence>
<dbReference type="NCBIfam" id="TIGR02395">
    <property type="entry name" value="rpoN_sigma"/>
    <property type="match status" value="1"/>
</dbReference>
<proteinExistence type="inferred from homology"/>
<evidence type="ECO:0000256" key="7">
    <source>
        <dbReference type="ARBA" id="ARBA00023125"/>
    </source>
</evidence>
<evidence type="ECO:0000313" key="12">
    <source>
        <dbReference type="Proteomes" id="UP000199662"/>
    </source>
</evidence>
<dbReference type="GO" id="GO:0016987">
    <property type="term" value="F:sigma factor activity"/>
    <property type="evidence" value="ECO:0007669"/>
    <property type="project" value="UniProtKB-KW"/>
</dbReference>
<dbReference type="GO" id="GO:0001216">
    <property type="term" value="F:DNA-binding transcription activator activity"/>
    <property type="evidence" value="ECO:0007669"/>
    <property type="project" value="InterPro"/>
</dbReference>
<dbReference type="PROSITE" id="PS50044">
    <property type="entry name" value="SIGMA54_3"/>
    <property type="match status" value="1"/>
</dbReference>
<dbReference type="Gene3D" id="1.10.10.1330">
    <property type="entry name" value="RNA polymerase sigma-54 factor, core-binding domain"/>
    <property type="match status" value="1"/>
</dbReference>
<dbReference type="Pfam" id="PF04552">
    <property type="entry name" value="Sigma54_DBD"/>
    <property type="match status" value="1"/>
</dbReference>
<feature type="domain" description="RNA polymerase sigma factor 54 DNA-binding" evidence="9">
    <location>
        <begin position="294"/>
        <end position="453"/>
    </location>
</feature>
<evidence type="ECO:0000259" key="9">
    <source>
        <dbReference type="Pfam" id="PF04552"/>
    </source>
</evidence>
<dbReference type="GO" id="GO:0006352">
    <property type="term" value="P:DNA-templated transcription initiation"/>
    <property type="evidence" value="ECO:0007669"/>
    <property type="project" value="InterPro"/>
</dbReference>
<evidence type="ECO:0000256" key="4">
    <source>
        <dbReference type="ARBA" id="ARBA00022695"/>
    </source>
</evidence>
<evidence type="ECO:0000259" key="10">
    <source>
        <dbReference type="Pfam" id="PF04963"/>
    </source>
</evidence>
<evidence type="ECO:0000313" key="11">
    <source>
        <dbReference type="EMBL" id="SEI89198.1"/>
    </source>
</evidence>
<evidence type="ECO:0000256" key="2">
    <source>
        <dbReference type="ARBA" id="ARBA00022478"/>
    </source>
</evidence>